<dbReference type="AlphaFoldDB" id="A0A8D8Z5K9"/>
<organism evidence="2">
    <name type="scientific">Cacopsylla melanoneura</name>
    <dbReference type="NCBI Taxonomy" id="428564"/>
    <lineage>
        <taxon>Eukaryota</taxon>
        <taxon>Metazoa</taxon>
        <taxon>Ecdysozoa</taxon>
        <taxon>Arthropoda</taxon>
        <taxon>Hexapoda</taxon>
        <taxon>Insecta</taxon>
        <taxon>Pterygota</taxon>
        <taxon>Neoptera</taxon>
        <taxon>Paraneoptera</taxon>
        <taxon>Hemiptera</taxon>
        <taxon>Sternorrhyncha</taxon>
        <taxon>Psylloidea</taxon>
        <taxon>Psyllidae</taxon>
        <taxon>Psyllinae</taxon>
        <taxon>Cacopsylla</taxon>
    </lineage>
</organism>
<feature type="region of interest" description="Disordered" evidence="1">
    <location>
        <begin position="1"/>
        <end position="23"/>
    </location>
</feature>
<evidence type="ECO:0000256" key="1">
    <source>
        <dbReference type="SAM" id="MobiDB-lite"/>
    </source>
</evidence>
<evidence type="ECO:0000313" key="2">
    <source>
        <dbReference type="EMBL" id="CAG6740341.1"/>
    </source>
</evidence>
<reference evidence="2" key="1">
    <citation type="submission" date="2021-05" db="EMBL/GenBank/DDBJ databases">
        <authorList>
            <person name="Alioto T."/>
            <person name="Alioto T."/>
            <person name="Gomez Garrido J."/>
        </authorList>
    </citation>
    <scope>NUCLEOTIDE SEQUENCE</scope>
</reference>
<protein>
    <submittedName>
        <fullName evidence="2">Uncharacterized protein</fullName>
    </submittedName>
</protein>
<dbReference type="EMBL" id="HBUF01418426">
    <property type="protein sequence ID" value="CAG6740341.1"/>
    <property type="molecule type" value="Transcribed_RNA"/>
</dbReference>
<sequence>MIRTLHSPIDNTHIPADAIPTHCPPRVNQRSAHDRMTVVSHFGHVAHEEVLNNNGAALADKFRVPSLPDGFRREDHHFVQTDGENDRVCGDDEHHDRADVVHQL</sequence>
<accession>A0A8D8Z5K9</accession>
<name>A0A8D8Z5K9_9HEMI</name>
<feature type="region of interest" description="Disordered" evidence="1">
    <location>
        <begin position="82"/>
        <end position="104"/>
    </location>
</feature>
<proteinExistence type="predicted"/>